<organism evidence="3 4">
    <name type="scientific">Novipirellula artificiosorum</name>
    <dbReference type="NCBI Taxonomy" id="2528016"/>
    <lineage>
        <taxon>Bacteria</taxon>
        <taxon>Pseudomonadati</taxon>
        <taxon>Planctomycetota</taxon>
        <taxon>Planctomycetia</taxon>
        <taxon>Pirellulales</taxon>
        <taxon>Pirellulaceae</taxon>
        <taxon>Novipirellula</taxon>
    </lineage>
</organism>
<dbReference type="InterPro" id="IPR015943">
    <property type="entry name" value="WD40/YVTN_repeat-like_dom_sf"/>
</dbReference>
<evidence type="ECO:0000256" key="1">
    <source>
        <dbReference type="SAM" id="SignalP"/>
    </source>
</evidence>
<feature type="chain" id="PRO_5022928464" evidence="1">
    <location>
        <begin position="21"/>
        <end position="458"/>
    </location>
</feature>
<dbReference type="InterPro" id="IPR011047">
    <property type="entry name" value="Quinoprotein_ADH-like_sf"/>
</dbReference>
<reference evidence="3 4" key="1">
    <citation type="submission" date="2019-02" db="EMBL/GenBank/DDBJ databases">
        <title>Deep-cultivation of Planctomycetes and their phenomic and genomic characterization uncovers novel biology.</title>
        <authorList>
            <person name="Wiegand S."/>
            <person name="Jogler M."/>
            <person name="Boedeker C."/>
            <person name="Pinto D."/>
            <person name="Vollmers J."/>
            <person name="Rivas-Marin E."/>
            <person name="Kohn T."/>
            <person name="Peeters S.H."/>
            <person name="Heuer A."/>
            <person name="Rast P."/>
            <person name="Oberbeckmann S."/>
            <person name="Bunk B."/>
            <person name="Jeske O."/>
            <person name="Meyerdierks A."/>
            <person name="Storesund J.E."/>
            <person name="Kallscheuer N."/>
            <person name="Luecker S."/>
            <person name="Lage O.M."/>
            <person name="Pohl T."/>
            <person name="Merkel B.J."/>
            <person name="Hornburger P."/>
            <person name="Mueller R.-W."/>
            <person name="Bruemmer F."/>
            <person name="Labrenz M."/>
            <person name="Spormann A.M."/>
            <person name="Op Den Camp H."/>
            <person name="Overmann J."/>
            <person name="Amann R."/>
            <person name="Jetten M.S.M."/>
            <person name="Mascher T."/>
            <person name="Medema M.H."/>
            <person name="Devos D.P."/>
            <person name="Kaster A.-K."/>
            <person name="Ovreas L."/>
            <person name="Rohde M."/>
            <person name="Galperin M.Y."/>
            <person name="Jogler C."/>
        </authorList>
    </citation>
    <scope>NUCLEOTIDE SEQUENCE [LARGE SCALE GENOMIC DNA]</scope>
    <source>
        <strain evidence="3 4">Poly41</strain>
    </source>
</reference>
<dbReference type="EMBL" id="SJPV01000006">
    <property type="protein sequence ID" value="TWU36106.1"/>
    <property type="molecule type" value="Genomic_DNA"/>
</dbReference>
<dbReference type="AlphaFoldDB" id="A0A5C6DMG0"/>
<keyword evidence="4" id="KW-1185">Reference proteome</keyword>
<dbReference type="SUPFAM" id="SSF50998">
    <property type="entry name" value="Quinoprotein alcohol dehydrogenase-like"/>
    <property type="match status" value="1"/>
</dbReference>
<dbReference type="PANTHER" id="PTHR34512:SF30">
    <property type="entry name" value="OUTER MEMBRANE PROTEIN ASSEMBLY FACTOR BAMB"/>
    <property type="match status" value="1"/>
</dbReference>
<evidence type="ECO:0000313" key="3">
    <source>
        <dbReference type="EMBL" id="TWU36106.1"/>
    </source>
</evidence>
<sequence precursor="true">MKSAYLSTVFVWAMASTVLAADWPQFLGPQRNSTSPETGLLRSWPDAGPEVLWAVEVGRGYGGPAISEGKAYLLDREDEVGDTLRCFDLNDGKELWSYAYDAPGSVMFPGSRSVPTVDAGYVYTCGHNGDVYCIDTNTHQPVWKANVWTDFAGKPPASGGGGGGFGASELGSFPIWAVTQNPLVYGDLLILASQAPDAGVVAYDKLSGDVKWKTPSLGYVGYVSPNLVKIDGQDHLVMVTPSTNPFQRSSPNENNRGKFIGLDPLTGKQLWEYGNWNCHISVAPAIDAGDNRVMVVGGYELGATMVKIEKQGNEYVANEVFTTEEFGDQTKPPVLHNGHFYAQYGTNNRRDGLVCMNMDGEIMWKTKRAPGFNKGSMILVDGLILATDGEKSLYLIEPDPKEFKPLSSAERLGAGGGDSSGIAGRIGGGTQNWAPLALSDGKLLIRDHAQMKCVKVVK</sequence>
<dbReference type="Gene3D" id="2.130.10.10">
    <property type="entry name" value="YVTN repeat-like/Quinoprotein amine dehydrogenase"/>
    <property type="match status" value="2"/>
</dbReference>
<accession>A0A5C6DMG0</accession>
<proteinExistence type="predicted"/>
<gene>
    <name evidence="3" type="ORF">Poly41_38590</name>
</gene>
<protein>
    <submittedName>
        <fullName evidence="3">Outer membrane biogenesis protein BamB</fullName>
    </submittedName>
</protein>
<dbReference type="PANTHER" id="PTHR34512">
    <property type="entry name" value="CELL SURFACE PROTEIN"/>
    <property type="match status" value="1"/>
</dbReference>
<evidence type="ECO:0000313" key="4">
    <source>
        <dbReference type="Proteomes" id="UP000319143"/>
    </source>
</evidence>
<dbReference type="RefSeq" id="WP_146528138.1">
    <property type="nucleotide sequence ID" value="NZ_SJPV01000006.1"/>
</dbReference>
<dbReference type="Proteomes" id="UP000319143">
    <property type="component" value="Unassembled WGS sequence"/>
</dbReference>
<dbReference type="OrthoDB" id="270859at2"/>
<evidence type="ECO:0000259" key="2">
    <source>
        <dbReference type="Pfam" id="PF13360"/>
    </source>
</evidence>
<dbReference type="Pfam" id="PF13360">
    <property type="entry name" value="PQQ_2"/>
    <property type="match status" value="1"/>
</dbReference>
<dbReference type="InterPro" id="IPR002372">
    <property type="entry name" value="PQQ_rpt_dom"/>
</dbReference>
<feature type="domain" description="Pyrrolo-quinoline quinone repeat" evidence="2">
    <location>
        <begin position="83"/>
        <end position="303"/>
    </location>
</feature>
<comment type="caution">
    <text evidence="3">The sequence shown here is derived from an EMBL/GenBank/DDBJ whole genome shotgun (WGS) entry which is preliminary data.</text>
</comment>
<name>A0A5C6DMG0_9BACT</name>
<dbReference type="SMART" id="SM00564">
    <property type="entry name" value="PQQ"/>
    <property type="match status" value="5"/>
</dbReference>
<keyword evidence="1" id="KW-0732">Signal</keyword>
<feature type="signal peptide" evidence="1">
    <location>
        <begin position="1"/>
        <end position="20"/>
    </location>
</feature>
<dbReference type="InterPro" id="IPR018391">
    <property type="entry name" value="PQQ_b-propeller_rpt"/>
</dbReference>